<dbReference type="OrthoDB" id="3873908at2"/>
<keyword evidence="2" id="KW-1185">Reference proteome</keyword>
<gene>
    <name evidence="1" type="ORF">KCH_19880</name>
</gene>
<dbReference type="EMBL" id="JNBY01000073">
    <property type="protein sequence ID" value="KDN86171.1"/>
    <property type="molecule type" value="Genomic_DNA"/>
</dbReference>
<dbReference type="RefSeq" id="WP_157031965.1">
    <property type="nucleotide sequence ID" value="NZ_KK853997.1"/>
</dbReference>
<evidence type="ECO:0000313" key="1">
    <source>
        <dbReference type="EMBL" id="KDN86171.1"/>
    </source>
</evidence>
<comment type="caution">
    <text evidence="1">The sequence shown here is derived from an EMBL/GenBank/DDBJ whole genome shotgun (WGS) entry which is preliminary data.</text>
</comment>
<dbReference type="AlphaFoldDB" id="A0A066Z7A4"/>
<dbReference type="PATRIC" id="fig|1348663.4.peg.1918"/>
<proteinExistence type="predicted"/>
<name>A0A066Z7A4_9ACTN</name>
<accession>A0A066Z7A4</accession>
<protein>
    <submittedName>
        <fullName evidence="1">Uncharacterized protein</fullName>
    </submittedName>
</protein>
<reference evidence="1 2" key="1">
    <citation type="submission" date="2014-05" db="EMBL/GenBank/DDBJ databases">
        <title>Draft Genome Sequence of Kitasatospora cheerisanensis KCTC 2395.</title>
        <authorList>
            <person name="Nam D.H."/>
        </authorList>
    </citation>
    <scope>NUCLEOTIDE SEQUENCE [LARGE SCALE GENOMIC DNA]</scope>
    <source>
        <strain evidence="1 2">KCTC 2395</strain>
    </source>
</reference>
<sequence length="53" mass="5947">MTPETLDELTDELLRLAPGLDREQAAAVLRRAYRAGLDDGRHETAEGREHSGW</sequence>
<evidence type="ECO:0000313" key="2">
    <source>
        <dbReference type="Proteomes" id="UP000027178"/>
    </source>
</evidence>
<dbReference type="HOGENOM" id="CLU_3062467_0_0_11"/>
<dbReference type="Proteomes" id="UP000027178">
    <property type="component" value="Unassembled WGS sequence"/>
</dbReference>
<organism evidence="1 2">
    <name type="scientific">Kitasatospora cheerisanensis KCTC 2395</name>
    <dbReference type="NCBI Taxonomy" id="1348663"/>
    <lineage>
        <taxon>Bacteria</taxon>
        <taxon>Bacillati</taxon>
        <taxon>Actinomycetota</taxon>
        <taxon>Actinomycetes</taxon>
        <taxon>Kitasatosporales</taxon>
        <taxon>Streptomycetaceae</taxon>
        <taxon>Kitasatospora</taxon>
    </lineage>
</organism>